<dbReference type="OrthoDB" id="541276at2759"/>
<feature type="binding site" evidence="7">
    <location>
        <begin position="425"/>
        <end position="426"/>
    </location>
    <ligand>
        <name>ATP</name>
        <dbReference type="ChEBI" id="CHEBI:30616"/>
    </ligand>
</feature>
<proteinExistence type="predicted"/>
<evidence type="ECO:0000313" key="13">
    <source>
        <dbReference type="Proteomes" id="UP001151518"/>
    </source>
</evidence>
<feature type="binding site" evidence="7">
    <location>
        <position position="439"/>
    </location>
    <ligand>
        <name>ATP</name>
        <dbReference type="ChEBI" id="CHEBI:30616"/>
    </ligand>
</feature>
<evidence type="ECO:0000256" key="4">
    <source>
        <dbReference type="ARBA" id="ARBA00022777"/>
    </source>
</evidence>
<evidence type="ECO:0000313" key="12">
    <source>
        <dbReference type="EMBL" id="KAJ2678062.1"/>
    </source>
</evidence>
<evidence type="ECO:0000256" key="10">
    <source>
        <dbReference type="SAM" id="MobiDB-lite"/>
    </source>
</evidence>
<feature type="compositionally biased region" description="Polar residues" evidence="10">
    <location>
        <begin position="1133"/>
        <end position="1150"/>
    </location>
</feature>
<dbReference type="InterPro" id="IPR017441">
    <property type="entry name" value="Protein_kinase_ATP_BS"/>
</dbReference>
<keyword evidence="3 7" id="KW-0547">Nucleotide-binding</keyword>
<dbReference type="Pfam" id="PF00069">
    <property type="entry name" value="Pkinase"/>
    <property type="match status" value="1"/>
</dbReference>
<feature type="region of interest" description="Disordered" evidence="10">
    <location>
        <begin position="1217"/>
        <end position="1238"/>
    </location>
</feature>
<dbReference type="GO" id="GO:0004674">
    <property type="term" value="F:protein serine/threonine kinase activity"/>
    <property type="evidence" value="ECO:0007669"/>
    <property type="project" value="UniProtKB-KW"/>
</dbReference>
<gene>
    <name evidence="12" type="ORF">GGI25_002705</name>
</gene>
<feature type="compositionally biased region" description="Polar residues" evidence="10">
    <location>
        <begin position="85"/>
        <end position="108"/>
    </location>
</feature>
<feature type="domain" description="Protein kinase" evidence="11">
    <location>
        <begin position="291"/>
        <end position="573"/>
    </location>
</feature>
<accession>A0A9W8G7X0</accession>
<dbReference type="EMBL" id="JANBTW010000025">
    <property type="protein sequence ID" value="KAJ2678062.1"/>
    <property type="molecule type" value="Genomic_DNA"/>
</dbReference>
<comment type="caution">
    <text evidence="12">The sequence shown here is derived from an EMBL/GenBank/DDBJ whole genome shotgun (WGS) entry which is preliminary data.</text>
</comment>
<feature type="region of interest" description="Disordered" evidence="10">
    <location>
        <begin position="785"/>
        <end position="804"/>
    </location>
</feature>
<protein>
    <recommendedName>
        <fullName evidence="11">Protein kinase domain-containing protein</fullName>
    </recommendedName>
</protein>
<evidence type="ECO:0000256" key="9">
    <source>
        <dbReference type="PROSITE-ProRule" id="PRU10141"/>
    </source>
</evidence>
<evidence type="ECO:0000256" key="1">
    <source>
        <dbReference type="ARBA" id="ARBA00022527"/>
    </source>
</evidence>
<dbReference type="PROSITE" id="PS50011">
    <property type="entry name" value="PROTEIN_KINASE_DOM"/>
    <property type="match status" value="1"/>
</dbReference>
<dbReference type="InterPro" id="IPR000719">
    <property type="entry name" value="Prot_kinase_dom"/>
</dbReference>
<keyword evidence="5 7" id="KW-0067">ATP-binding</keyword>
<dbReference type="SUPFAM" id="SSF56112">
    <property type="entry name" value="Protein kinase-like (PK-like)"/>
    <property type="match status" value="1"/>
</dbReference>
<evidence type="ECO:0000256" key="6">
    <source>
        <dbReference type="PIRSR" id="PIRSR630616-1"/>
    </source>
</evidence>
<feature type="cross-link" description="Glycyl lysine isopeptide (Lys-Gly) (interchain with G-Cter in SUMO2)" evidence="8">
    <location>
        <position position="423"/>
    </location>
</feature>
<dbReference type="InterPro" id="IPR030616">
    <property type="entry name" value="Aur-like"/>
</dbReference>
<dbReference type="Gene3D" id="1.10.510.10">
    <property type="entry name" value="Transferase(Phosphotransferase) domain 1"/>
    <property type="match status" value="1"/>
</dbReference>
<evidence type="ECO:0000259" key="11">
    <source>
        <dbReference type="PROSITE" id="PS50011"/>
    </source>
</evidence>
<evidence type="ECO:0000256" key="3">
    <source>
        <dbReference type="ARBA" id="ARBA00022741"/>
    </source>
</evidence>
<feature type="region of interest" description="Disordered" evidence="10">
    <location>
        <begin position="894"/>
        <end position="913"/>
    </location>
</feature>
<evidence type="ECO:0000256" key="2">
    <source>
        <dbReference type="ARBA" id="ARBA00022679"/>
    </source>
</evidence>
<keyword evidence="4" id="KW-0418">Kinase</keyword>
<feature type="binding site" evidence="7 9">
    <location>
        <position position="320"/>
    </location>
    <ligand>
        <name>ATP</name>
        <dbReference type="ChEBI" id="CHEBI:30616"/>
    </ligand>
</feature>
<feature type="region of interest" description="Disordered" evidence="10">
    <location>
        <begin position="1084"/>
        <end position="1159"/>
    </location>
</feature>
<dbReference type="GO" id="GO:0005524">
    <property type="term" value="F:ATP binding"/>
    <property type="evidence" value="ECO:0007669"/>
    <property type="project" value="UniProtKB-UniRule"/>
</dbReference>
<dbReference type="AlphaFoldDB" id="A0A9W8G7X0"/>
<organism evidence="12 13">
    <name type="scientific">Coemansia spiralis</name>
    <dbReference type="NCBI Taxonomy" id="417178"/>
    <lineage>
        <taxon>Eukaryota</taxon>
        <taxon>Fungi</taxon>
        <taxon>Fungi incertae sedis</taxon>
        <taxon>Zoopagomycota</taxon>
        <taxon>Kickxellomycotina</taxon>
        <taxon>Kickxellomycetes</taxon>
        <taxon>Kickxellales</taxon>
        <taxon>Kickxellaceae</taxon>
        <taxon>Coemansia</taxon>
    </lineage>
</organism>
<feature type="compositionally biased region" description="Polar residues" evidence="10">
    <location>
        <begin position="693"/>
        <end position="702"/>
    </location>
</feature>
<sequence length="1267" mass="136539">MLAYQQQHQQQAAPSVASQSGTSAGSYSVAAVPPASAIVANSKLRFGNTGIASWTINNDPANAQNQPSPKSFGAVASSYRLHTPVASSPSNSGTSQPLARSHQASRGNDPNLPFTANHWQNYHKHYNQQLQMRLQQQQQQLLLQNDASVNINGGFSKGRSVRRVPNASDMNKQWRAPPTSNHTSNTASTATNSARETTTTALMSSTFQDNNASMLSGLSLALNKGKLQTPTDTSTSGLKVSTPPLFDIGQQRTPYAMSPAESMKTPGYVDPDSLPFELGSEITDTMTGKKYKLLSVLGEGSYAVVYLARCNHDGAKYALKCLSKLGLSARQLSLQRTELEIHASVCPHPHIVTLYAHFETRDWLFLVMERVAGPDLYDYITQHPAFNANQEERRFVEATRMFEQMIDAVAHIHALKAYHRDLKPENFILGADGNLKLTDFGLATRESLSTDFECGSKPYMSYENRNGGLNPNDPTVYGPRDDYSPRLSDVWALGVLFLNLLFAQSPWTDPSRESCFKFCRFQREGAGFLVSQFPKLPREVADFLVTRVFSPESGRCNVLELKQWVQDLDYPFSLPKPSTAVSAPRPIATRHSNKTGVNGGGARRINNVSPTTVTTTATAAAGTFGKSHGNSGSVSKKWWPGASGALSALPKLYNSPQAVDASTALAFEPAAVAAASPGNNYHSKSPHVKKQIYGQQQQNSKAAASMAASGHTQQQQQSGHLSTSVPAHVFSQIIPATQAAAARKMMPREFNHTAAKAAAAILQSSMMGLPKNGLGQGKEDYDGDAQVHEGSHCNSENEDENNYDDENFIGKSSADYLEDVFEVEEEDSVNEGELARALAYSAAAADVASKFPKQPAAAGSLGFSLSMQHPAGVSSSSSALGEMDEMMEYLPVSSGRNAASSDHGVAKSSTVDSNLRSLGSATVTASSTIGDSSYSDDEFDVLGHFSDASSSGEGRDAAKAADMSPLQQQLPRHQGHDIGKVGVHSASRVRFSETPQQLPSPVLPMAQGRRSGVATPATTATNSANSSLTATLVTSSVEYYSPHIKSLAGAASGSNDGRVFKAILSETTNSGDVADVHANYRRSGYEGDADGGESNWRKRKSAGASIASESTGDTLPAAAYANSNGEHTRHWRSSTTRAQNAPTSNIPSQHNSKHHQKQKPITMHSMPAPFKHFGARGKQNKFSDNVVDTTAFSWADDVEELPIPSLSSKMDGMSMDYGLNRQRHRSGGRASQQGLEHVDEDALSDDYSWIVEDEQTQQNDYLFHMDL</sequence>
<feature type="region of interest" description="Disordered" evidence="10">
    <location>
        <begin position="945"/>
        <end position="978"/>
    </location>
</feature>
<feature type="active site" description="Proton acceptor" evidence="6">
    <location>
        <position position="421"/>
    </location>
</feature>
<dbReference type="InterPro" id="IPR011009">
    <property type="entry name" value="Kinase-like_dom_sf"/>
</dbReference>
<feature type="compositionally biased region" description="Low complexity" evidence="10">
    <location>
        <begin position="179"/>
        <end position="197"/>
    </location>
</feature>
<evidence type="ECO:0000256" key="5">
    <source>
        <dbReference type="ARBA" id="ARBA00022840"/>
    </source>
</evidence>
<feature type="region of interest" description="Disordered" evidence="10">
    <location>
        <begin position="83"/>
        <end position="117"/>
    </location>
</feature>
<evidence type="ECO:0000256" key="7">
    <source>
        <dbReference type="PIRSR" id="PIRSR630616-2"/>
    </source>
</evidence>
<name>A0A9W8G7X0_9FUNG</name>
<dbReference type="SMART" id="SM00220">
    <property type="entry name" value="S_TKc"/>
    <property type="match status" value="1"/>
</dbReference>
<dbReference type="PROSITE" id="PS00107">
    <property type="entry name" value="PROTEIN_KINASE_ATP"/>
    <property type="match status" value="1"/>
</dbReference>
<feature type="region of interest" description="Disordered" evidence="10">
    <location>
        <begin position="676"/>
        <end position="724"/>
    </location>
</feature>
<feature type="region of interest" description="Disordered" evidence="10">
    <location>
        <begin position="153"/>
        <end position="197"/>
    </location>
</feature>
<evidence type="ECO:0000256" key="8">
    <source>
        <dbReference type="PIRSR" id="PIRSR630616-3"/>
    </source>
</evidence>
<dbReference type="Proteomes" id="UP001151518">
    <property type="component" value="Unassembled WGS sequence"/>
</dbReference>
<keyword evidence="2" id="KW-0808">Transferase</keyword>
<feature type="region of interest" description="Disordered" evidence="10">
    <location>
        <begin position="1"/>
        <end position="27"/>
    </location>
</feature>
<dbReference type="PANTHER" id="PTHR24350">
    <property type="entry name" value="SERINE/THREONINE-PROTEIN KINASE IAL-RELATED"/>
    <property type="match status" value="1"/>
</dbReference>
<keyword evidence="1" id="KW-0723">Serine/threonine-protein kinase</keyword>
<reference evidence="12" key="1">
    <citation type="submission" date="2022-07" db="EMBL/GenBank/DDBJ databases">
        <title>Phylogenomic reconstructions and comparative analyses of Kickxellomycotina fungi.</title>
        <authorList>
            <person name="Reynolds N.K."/>
            <person name="Stajich J.E."/>
            <person name="Barry K."/>
            <person name="Grigoriev I.V."/>
            <person name="Crous P."/>
            <person name="Smith M.E."/>
        </authorList>
    </citation>
    <scope>NUCLEOTIDE SEQUENCE</scope>
    <source>
        <strain evidence="12">NRRL 3115</strain>
    </source>
</reference>